<protein>
    <recommendedName>
        <fullName evidence="3">Reverse transcriptase Ty1/copia-type domain-containing protein</fullName>
    </recommendedName>
</protein>
<accession>A0AAD4W259</accession>
<dbReference type="AlphaFoldDB" id="A0AAD4W259"/>
<reference evidence="1 2" key="1">
    <citation type="journal article" date="2022" name="G3 (Bethesda)">
        <title>Whole-genome sequence and methylome profiling of the almond [Prunus dulcis (Mill.) D.A. Webb] cultivar 'Nonpareil'.</title>
        <authorList>
            <person name="D'Amico-Willman K.M."/>
            <person name="Ouma W.Z."/>
            <person name="Meulia T."/>
            <person name="Sideli G.M."/>
            <person name="Gradziel T.M."/>
            <person name="Fresnedo-Ramirez J."/>
        </authorList>
    </citation>
    <scope>NUCLEOTIDE SEQUENCE [LARGE SCALE GENOMIC DNA]</scope>
    <source>
        <strain evidence="1">Clone GOH B32 T37-40</strain>
    </source>
</reference>
<sequence>MNVEMDALNKNKTWDLVPLPRGKKVVGCKWVFTLKHKADGSIDRYKARLFDVKNVFLHGDLNEEICMDLPPEMQNLQKYLASKFEMMSLADLKHFLGIEVARSKHVSVVSQLMHSHSEDHIGAVMRILRYLKVTPGKRLIFCKYGHINVKGYRDADWAGSITDKRSTSGYFTFCSPVLFLLL</sequence>
<organism evidence="1 2">
    <name type="scientific">Prunus dulcis</name>
    <name type="common">Almond</name>
    <name type="synonym">Amygdalus dulcis</name>
    <dbReference type="NCBI Taxonomy" id="3755"/>
    <lineage>
        <taxon>Eukaryota</taxon>
        <taxon>Viridiplantae</taxon>
        <taxon>Streptophyta</taxon>
        <taxon>Embryophyta</taxon>
        <taxon>Tracheophyta</taxon>
        <taxon>Spermatophyta</taxon>
        <taxon>Magnoliopsida</taxon>
        <taxon>eudicotyledons</taxon>
        <taxon>Gunneridae</taxon>
        <taxon>Pentapetalae</taxon>
        <taxon>rosids</taxon>
        <taxon>fabids</taxon>
        <taxon>Rosales</taxon>
        <taxon>Rosaceae</taxon>
        <taxon>Amygdaloideae</taxon>
        <taxon>Amygdaleae</taxon>
        <taxon>Prunus</taxon>
    </lineage>
</organism>
<evidence type="ECO:0000313" key="1">
    <source>
        <dbReference type="EMBL" id="KAI5335126.1"/>
    </source>
</evidence>
<evidence type="ECO:0000313" key="2">
    <source>
        <dbReference type="Proteomes" id="UP001054821"/>
    </source>
</evidence>
<keyword evidence="2" id="KW-1185">Reference proteome</keyword>
<evidence type="ECO:0008006" key="3">
    <source>
        <dbReference type="Google" id="ProtNLM"/>
    </source>
</evidence>
<dbReference type="PANTHER" id="PTHR11439">
    <property type="entry name" value="GAG-POL-RELATED RETROTRANSPOSON"/>
    <property type="match status" value="1"/>
</dbReference>
<comment type="caution">
    <text evidence="1">The sequence shown here is derived from an EMBL/GenBank/DDBJ whole genome shotgun (WGS) entry which is preliminary data.</text>
</comment>
<proteinExistence type="predicted"/>
<gene>
    <name evidence="1" type="ORF">L3X38_025259</name>
</gene>
<dbReference type="EMBL" id="JAJFAZ020000004">
    <property type="protein sequence ID" value="KAI5335126.1"/>
    <property type="molecule type" value="Genomic_DNA"/>
</dbReference>
<name>A0AAD4W259_PRUDU</name>
<dbReference type="PANTHER" id="PTHR11439:SF467">
    <property type="entry name" value="INTEGRASE CATALYTIC DOMAIN-CONTAINING PROTEIN"/>
    <property type="match status" value="1"/>
</dbReference>
<dbReference type="Proteomes" id="UP001054821">
    <property type="component" value="Chromosome 4"/>
</dbReference>